<gene>
    <name evidence="3" type="ORF">MNBD_ACTINO02-2606</name>
</gene>
<feature type="region of interest" description="Disordered" evidence="1">
    <location>
        <begin position="204"/>
        <end position="264"/>
    </location>
</feature>
<feature type="compositionally biased region" description="Low complexity" evidence="1">
    <location>
        <begin position="218"/>
        <end position="231"/>
    </location>
</feature>
<evidence type="ECO:0000313" key="3">
    <source>
        <dbReference type="EMBL" id="VAW03669.1"/>
    </source>
</evidence>
<feature type="non-terminal residue" evidence="3">
    <location>
        <position position="378"/>
    </location>
</feature>
<evidence type="ECO:0000256" key="2">
    <source>
        <dbReference type="SAM" id="Phobius"/>
    </source>
</evidence>
<feature type="non-terminal residue" evidence="3">
    <location>
        <position position="1"/>
    </location>
</feature>
<accession>A0A3B0STA1</accession>
<organism evidence="3">
    <name type="scientific">hydrothermal vent metagenome</name>
    <dbReference type="NCBI Taxonomy" id="652676"/>
    <lineage>
        <taxon>unclassified sequences</taxon>
        <taxon>metagenomes</taxon>
        <taxon>ecological metagenomes</taxon>
    </lineage>
</organism>
<dbReference type="AlphaFoldDB" id="A0A3B0STA1"/>
<dbReference type="EMBL" id="UOEK01000264">
    <property type="protein sequence ID" value="VAW03669.1"/>
    <property type="molecule type" value="Genomic_DNA"/>
</dbReference>
<name>A0A3B0STA1_9ZZZZ</name>
<reference evidence="3" key="1">
    <citation type="submission" date="2018-06" db="EMBL/GenBank/DDBJ databases">
        <authorList>
            <person name="Zhirakovskaya E."/>
        </authorList>
    </citation>
    <scope>NUCLEOTIDE SEQUENCE</scope>
</reference>
<keyword evidence="2" id="KW-0812">Transmembrane</keyword>
<feature type="compositionally biased region" description="Polar residues" evidence="1">
    <location>
        <begin position="205"/>
        <end position="217"/>
    </location>
</feature>
<sequence length="378" mass="40958">YRRRPPVVRTLEYVETLVGSLVLVLLLAGTGFGIRALLRNFPQTKFEWDAAARHLGLAVTPRLLSVPDISGMLGHVEVLVTYQGSSFGDQTSFTGIYPSLGMGLKVSADNSFKRSIRRLKRTDDANPSEGGNLRVRGTDEAIVKDFMIPRRMAAAGVAIEQYPGMEITDTRISFDIHGRVKTAAELVNHITVLTQTAEVLLSPAGQRSTVGDASMHTSEPSSSPIHSGGHSDPTITKKAPSRSATPARRPVQVESPPAPLSDGSVNAQAVAEELFLGTRVSFVVEEAFDTEYAGQRIRWQGPVISMRPYTSDHHFGETPGVKIVVMIAEVVHDLYGRTKIDIVAALPAGTPLIDRGDPVTITGTLDELDVPKRSIYLK</sequence>
<proteinExistence type="predicted"/>
<keyword evidence="2" id="KW-0472">Membrane</keyword>
<keyword evidence="2" id="KW-1133">Transmembrane helix</keyword>
<protein>
    <submittedName>
        <fullName evidence="3">Uncharacterized protein</fullName>
    </submittedName>
</protein>
<feature type="transmembrane region" description="Helical" evidence="2">
    <location>
        <begin position="20"/>
        <end position="38"/>
    </location>
</feature>
<evidence type="ECO:0000256" key="1">
    <source>
        <dbReference type="SAM" id="MobiDB-lite"/>
    </source>
</evidence>